<dbReference type="NCBIfam" id="NF006946">
    <property type="entry name" value="PRK09428.1"/>
    <property type="match status" value="1"/>
</dbReference>
<keyword evidence="6" id="KW-0594">Phospholipid biosynthesis</keyword>
<dbReference type="AlphaFoldDB" id="A0AB94IET7"/>
<dbReference type="SMART" id="SM00155">
    <property type="entry name" value="PLDc"/>
    <property type="match status" value="2"/>
</dbReference>
<organism evidence="9 10">
    <name type="scientific">Candidatus Schmidhempelia bombi str. Bimp</name>
    <dbReference type="NCBI Taxonomy" id="1387197"/>
    <lineage>
        <taxon>Bacteria</taxon>
        <taxon>Pseudomonadati</taxon>
        <taxon>Pseudomonadota</taxon>
        <taxon>Gammaproteobacteria</taxon>
        <taxon>Orbales</taxon>
        <taxon>Orbaceae</taxon>
        <taxon>Candidatus Schmidhempelia</taxon>
    </lineage>
</organism>
<evidence type="ECO:0000256" key="2">
    <source>
        <dbReference type="ARBA" id="ARBA00022516"/>
    </source>
</evidence>
<dbReference type="GO" id="GO:0003882">
    <property type="term" value="F:CDP-diacylglycerol-serine O-phosphatidyltransferase activity"/>
    <property type="evidence" value="ECO:0007669"/>
    <property type="project" value="UniProtKB-EC"/>
</dbReference>
<dbReference type="PIRSF" id="PIRSF000850">
    <property type="entry name" value="Phospholipase_D_PSS"/>
    <property type="match status" value="1"/>
</dbReference>
<dbReference type="CDD" id="cd09136">
    <property type="entry name" value="PLDc_PSS_G_neg_2"/>
    <property type="match status" value="1"/>
</dbReference>
<dbReference type="PANTHER" id="PTHR12586">
    <property type="entry name" value="CDP-DIACYLGLYCEROL--SERINE O-PHOSPHATIDYLTRANSFERASE"/>
    <property type="match status" value="1"/>
</dbReference>
<evidence type="ECO:0000259" key="8">
    <source>
        <dbReference type="PROSITE" id="PS50035"/>
    </source>
</evidence>
<dbReference type="EMBL" id="AWGA01000011">
    <property type="protein sequence ID" value="TEA28025.1"/>
    <property type="molecule type" value="Genomic_DNA"/>
</dbReference>
<dbReference type="Gene3D" id="3.30.870.10">
    <property type="entry name" value="Endonuclease Chain A"/>
    <property type="match status" value="2"/>
</dbReference>
<sequence>MHIPFLKLDHYKPINELPKIALHANDYQILLSAEAYRTTLLDMIRQAKNRIYLIGLYLERDEAGQEILKALYQAKKANPALKVNVIVDWHRAQRGRIGEGKAQTNANFYVDMKSQYPDLDIGIYGVPINRREVLGVLHLKGSIIDDSVIYTGASINNVYLHQLDKYRYDRYHIIKNATLADSMVNLVEEQLIASHATQNLNQPQQPSRKAIKPDIKLLRQQLSQTTYQFAPSATNNELAVTPIIGLGKRNLLNQTIHHLINSTQNKVVLCTPYFNLPNILIKDIIRLLKKGKQVEIIVGDKTANDFFIPEDEPFNFIGGLPYLYEINLRKFITRLQTYVDKGLLTVRLWKHANNSYHLKGIWVDNDWIMITGNNLNPRAWNLDLESAILIHDPKYELTGKFTQELSTIREHTFVITHYQQIQASQFYPKPVHKLIKHLRRIKIDKIIKNLL</sequence>
<accession>A0AB94IET7</accession>
<comment type="similarity">
    <text evidence="1">Belongs to the CDP-alcohol phosphatidyltransferase class-II family.</text>
</comment>
<evidence type="ECO:0000256" key="5">
    <source>
        <dbReference type="ARBA" id="ARBA00023098"/>
    </source>
</evidence>
<evidence type="ECO:0000256" key="7">
    <source>
        <dbReference type="ARBA" id="ARBA00023264"/>
    </source>
</evidence>
<keyword evidence="5" id="KW-0443">Lipid metabolism</keyword>
<evidence type="ECO:0000256" key="1">
    <source>
        <dbReference type="ARBA" id="ARBA00010682"/>
    </source>
</evidence>
<dbReference type="Proteomes" id="UP000506160">
    <property type="component" value="Unassembled WGS sequence"/>
</dbReference>
<dbReference type="InterPro" id="IPR016270">
    <property type="entry name" value="PGS1"/>
</dbReference>
<dbReference type="SUPFAM" id="SSF56024">
    <property type="entry name" value="Phospholipase D/nuclease"/>
    <property type="match status" value="2"/>
</dbReference>
<dbReference type="InterPro" id="IPR025202">
    <property type="entry name" value="PLD-like_dom"/>
</dbReference>
<gene>
    <name evidence="9" type="primary">pssA</name>
    <name evidence="9" type="ORF">O970_00960</name>
</gene>
<feature type="domain" description="PLD phosphodiesterase" evidence="8">
    <location>
        <begin position="352"/>
        <end position="379"/>
    </location>
</feature>
<evidence type="ECO:0000256" key="3">
    <source>
        <dbReference type="ARBA" id="ARBA00022679"/>
    </source>
</evidence>
<evidence type="ECO:0000256" key="6">
    <source>
        <dbReference type="ARBA" id="ARBA00023209"/>
    </source>
</evidence>
<dbReference type="GO" id="GO:0032049">
    <property type="term" value="P:cardiolipin biosynthetic process"/>
    <property type="evidence" value="ECO:0007669"/>
    <property type="project" value="InterPro"/>
</dbReference>
<keyword evidence="4" id="KW-0677">Repeat</keyword>
<dbReference type="Pfam" id="PF13091">
    <property type="entry name" value="PLDc_2"/>
    <property type="match status" value="2"/>
</dbReference>
<protein>
    <submittedName>
        <fullName evidence="9">CDP-diacylglycerol--serine O-phosphatidyltransferase</fullName>
        <ecNumber evidence="9">2.7.8.8</ecNumber>
    </submittedName>
</protein>
<proteinExistence type="inferred from homology"/>
<evidence type="ECO:0000256" key="4">
    <source>
        <dbReference type="ARBA" id="ARBA00022737"/>
    </source>
</evidence>
<reference evidence="9 10" key="1">
    <citation type="journal article" date="2014" name="Appl. Environ. Microbiol.">
        <title>Genomic features of a bumble bee symbiont reflect its host environment.</title>
        <authorList>
            <person name="Martinson V.G."/>
            <person name="Magoc T."/>
            <person name="Koch H."/>
            <person name="Salzberg S.L."/>
            <person name="Moran N.A."/>
        </authorList>
    </citation>
    <scope>NUCLEOTIDE SEQUENCE [LARGE SCALE GENOMIC DNA]</scope>
    <source>
        <strain evidence="9 10">Bimp</strain>
    </source>
</reference>
<keyword evidence="3 9" id="KW-0808">Transferase</keyword>
<keyword evidence="7" id="KW-1208">Phospholipid metabolism</keyword>
<dbReference type="RefSeq" id="WP_024495322.1">
    <property type="nucleotide sequence ID" value="NZ_AWGA01000011.1"/>
</dbReference>
<dbReference type="GO" id="GO:0008444">
    <property type="term" value="F:CDP-diacylglycerol-glycerol-3-phosphate 3-phosphatidyltransferase activity"/>
    <property type="evidence" value="ECO:0007669"/>
    <property type="project" value="InterPro"/>
</dbReference>
<dbReference type="GO" id="GO:0005829">
    <property type="term" value="C:cytosol"/>
    <property type="evidence" value="ECO:0007669"/>
    <property type="project" value="TreeGrafter"/>
</dbReference>
<keyword evidence="2" id="KW-0444">Lipid biosynthesis</keyword>
<dbReference type="FunFam" id="3.30.870.10:FF:000006">
    <property type="entry name" value="CDP-diacylglycerol--serine O-phosphatidyltransferase"/>
    <property type="match status" value="1"/>
</dbReference>
<dbReference type="PANTHER" id="PTHR12586:SF1">
    <property type="entry name" value="CDP-DIACYLGLYCEROL--GLYCEROL-3-PHOSPHATE 3-PHOSPHATIDYLTRANSFERASE, MITOCHONDRIAL"/>
    <property type="match status" value="1"/>
</dbReference>
<dbReference type="CDD" id="cd09134">
    <property type="entry name" value="PLDc_PSS_G_neg_1"/>
    <property type="match status" value="1"/>
</dbReference>
<dbReference type="InterPro" id="IPR001736">
    <property type="entry name" value="PLipase_D/transphosphatidylase"/>
</dbReference>
<dbReference type="EC" id="2.7.8.8" evidence="9"/>
<evidence type="ECO:0000313" key="9">
    <source>
        <dbReference type="EMBL" id="TEA28025.1"/>
    </source>
</evidence>
<comment type="caution">
    <text evidence="9">The sequence shown here is derived from an EMBL/GenBank/DDBJ whole genome shotgun (WGS) entry which is preliminary data.</text>
</comment>
<dbReference type="PROSITE" id="PS50035">
    <property type="entry name" value="PLD"/>
    <property type="match status" value="1"/>
</dbReference>
<evidence type="ECO:0000313" key="10">
    <source>
        <dbReference type="Proteomes" id="UP000506160"/>
    </source>
</evidence>
<name>A0AB94IET7_9GAMM</name>
<keyword evidence="10" id="KW-1185">Reference proteome</keyword>